<feature type="compositionally biased region" description="Basic residues" evidence="1">
    <location>
        <begin position="51"/>
        <end position="62"/>
    </location>
</feature>
<sequence>MRAPFGDPGTFLLPLLKGAGTVGVTRKMMSATTFGLVDWKSDKERMAASARKTKRAAKKTNKLLKEQNKILKQQAG</sequence>
<dbReference type="Proteomes" id="UP000226101">
    <property type="component" value="Segment"/>
</dbReference>
<evidence type="ECO:0000313" key="2">
    <source>
        <dbReference type="EMBL" id="AKY03878.1"/>
    </source>
</evidence>
<accession>A0A0K1YAD7</accession>
<protein>
    <submittedName>
        <fullName evidence="2">Uncharacterized protein</fullName>
    </submittedName>
</protein>
<name>A0A0K1YAD7_9CAUD</name>
<evidence type="ECO:0000313" key="3">
    <source>
        <dbReference type="Proteomes" id="UP000226101"/>
    </source>
</evidence>
<proteinExistence type="predicted"/>
<dbReference type="EMBL" id="KT186229">
    <property type="protein sequence ID" value="AKY03878.1"/>
    <property type="molecule type" value="Genomic_DNA"/>
</dbReference>
<evidence type="ECO:0000256" key="1">
    <source>
        <dbReference type="SAM" id="MobiDB-lite"/>
    </source>
</evidence>
<reference evidence="2 3" key="1">
    <citation type="journal article" date="2016" name="Genome Announc.">
        <title>Genome Sequences of Streptomyces Phages Amela and Verse.</title>
        <authorList>
            <person name="Layton S.R."/>
            <person name="Hemenway R.M."/>
            <person name="Munyoki C.M."/>
            <person name="Barnes E.B."/>
            <person name="Barnett S.E."/>
            <person name="Bond A.M."/>
            <person name="Narvaez J.M."/>
            <person name="Sirisakd C.D."/>
            <person name="Smith B.R."/>
            <person name="Swain J."/>
            <person name="Syed O."/>
            <person name="Bowman C.A."/>
            <person name="Russell D.A."/>
            <person name="Bhuiyan S."/>
            <person name="Donegan-Quick R."/>
            <person name="Benjamin R.C."/>
            <person name="Hughes L.E."/>
        </authorList>
    </citation>
    <scope>NUCLEOTIDE SEQUENCE [LARGE SCALE GENOMIC DNA]</scope>
</reference>
<gene>
    <name evidence="2" type="ORF">SEA_VERSE_48</name>
</gene>
<organism evidence="2 3">
    <name type="scientific">Streptomyces phage Verse</name>
    <dbReference type="NCBI Taxonomy" id="1673878"/>
    <lineage>
        <taxon>Viruses</taxon>
        <taxon>Duplodnaviria</taxon>
        <taxon>Heunggongvirae</taxon>
        <taxon>Uroviricota</taxon>
        <taxon>Caudoviricetes</taxon>
        <taxon>Arquatrovirinae</taxon>
        <taxon>Camvirus</taxon>
        <taxon>Camvirus amela</taxon>
    </lineage>
</organism>
<feature type="region of interest" description="Disordered" evidence="1">
    <location>
        <begin position="50"/>
        <end position="76"/>
    </location>
</feature>